<feature type="transmembrane region" description="Helical" evidence="7">
    <location>
        <begin position="57"/>
        <end position="76"/>
    </location>
</feature>
<feature type="region of interest" description="Disordered" evidence="6">
    <location>
        <begin position="453"/>
        <end position="551"/>
    </location>
</feature>
<feature type="transmembrane region" description="Helical" evidence="7">
    <location>
        <begin position="290"/>
        <end position="311"/>
    </location>
</feature>
<feature type="chain" id="PRO_5016562422" evidence="8">
    <location>
        <begin position="24"/>
        <end position="551"/>
    </location>
</feature>
<evidence type="ECO:0000313" key="9">
    <source>
        <dbReference type="EMBL" id="RCK40156.1"/>
    </source>
</evidence>
<comment type="caution">
    <text evidence="9">The sequence shown here is derived from an EMBL/GenBank/DDBJ whole genome shotgun (WGS) entry which is preliminary data.</text>
</comment>
<dbReference type="GO" id="GO:0016020">
    <property type="term" value="C:membrane"/>
    <property type="evidence" value="ECO:0007669"/>
    <property type="project" value="UniProtKB-SubCell"/>
</dbReference>
<dbReference type="NCBIfam" id="TIGR02783">
    <property type="entry name" value="TrbL_P"/>
    <property type="match status" value="1"/>
</dbReference>
<dbReference type="RefSeq" id="WP_114090791.1">
    <property type="nucleotide sequence ID" value="NZ_JPWH01000046.1"/>
</dbReference>
<gene>
    <name evidence="9" type="ORF">TH25_25090</name>
</gene>
<evidence type="ECO:0000256" key="1">
    <source>
        <dbReference type="ARBA" id="ARBA00004141"/>
    </source>
</evidence>
<feature type="compositionally biased region" description="Gly residues" evidence="6">
    <location>
        <begin position="358"/>
        <end position="374"/>
    </location>
</feature>
<protein>
    <submittedName>
        <fullName evidence="9">Conjugal transfer protein TrbL</fullName>
    </submittedName>
</protein>
<evidence type="ECO:0000256" key="3">
    <source>
        <dbReference type="ARBA" id="ARBA00022692"/>
    </source>
</evidence>
<dbReference type="OrthoDB" id="7304151at2"/>
<evidence type="ECO:0000256" key="8">
    <source>
        <dbReference type="SAM" id="SignalP"/>
    </source>
</evidence>
<evidence type="ECO:0000256" key="2">
    <source>
        <dbReference type="ARBA" id="ARBA00007802"/>
    </source>
</evidence>
<dbReference type="Proteomes" id="UP000252517">
    <property type="component" value="Unassembled WGS sequence"/>
</dbReference>
<feature type="compositionally biased region" description="Basic and acidic residues" evidence="6">
    <location>
        <begin position="499"/>
        <end position="521"/>
    </location>
</feature>
<evidence type="ECO:0000256" key="5">
    <source>
        <dbReference type="ARBA" id="ARBA00023136"/>
    </source>
</evidence>
<evidence type="ECO:0000313" key="10">
    <source>
        <dbReference type="Proteomes" id="UP000252517"/>
    </source>
</evidence>
<feature type="compositionally biased region" description="Low complexity" evidence="6">
    <location>
        <begin position="467"/>
        <end position="478"/>
    </location>
</feature>
<dbReference type="GO" id="GO:0030255">
    <property type="term" value="P:protein secretion by the type IV secretion system"/>
    <property type="evidence" value="ECO:0007669"/>
    <property type="project" value="InterPro"/>
</dbReference>
<feature type="transmembrane region" description="Helical" evidence="7">
    <location>
        <begin position="161"/>
        <end position="181"/>
    </location>
</feature>
<accession>A0A367WFC1</accession>
<dbReference type="AlphaFoldDB" id="A0A367WFC1"/>
<reference evidence="9 10" key="1">
    <citation type="submission" date="2014-07" db="EMBL/GenBank/DDBJ databases">
        <title>Draft genome sequence of Thalassospira profundimaris S25-3-2.</title>
        <authorList>
            <person name="Lai Q."/>
            <person name="Shao Z."/>
        </authorList>
    </citation>
    <scope>NUCLEOTIDE SEQUENCE [LARGE SCALE GENOMIC DNA]</scope>
    <source>
        <strain evidence="9 10">S25-3-2</strain>
    </source>
</reference>
<evidence type="ECO:0000256" key="6">
    <source>
        <dbReference type="SAM" id="MobiDB-lite"/>
    </source>
</evidence>
<sequence>MKRFFFGGLGVMAAVMLSDTAMAQELSSTNIMDDVLDRFNAAASTWGPAIEAAATRLFWTLVVISMVWTFGMMALRKADIGEFFAELVRFIMFTGFFWWLLSNATQGMNIAGTIITSLQQLGADAGGLGSSTLGPSSILDMGFELYDKTVEATSELSWRQFPTALMMELMALAVLVVLALISINLLLLLAASWILLYAGVFFLGFGGSRWTSDMAINYYKAILGLAAQLLAMVLIVAIGRQFLVDYHGQMRAENMASQELAVMFVISLVLLFLVNKVPPMISGLVTGGSVGSMGVGSFGAGAAVGAAMTAASMGMAGAKMAGAAMLGGAANTVGGASAIKAAFTKAQSNMSGGDMPSFGGGGSGDTGGGWGSGDTGSDNVSTGDTPFAQAAGFASSSPSGGSGSSSGGFGRAASLVAGTAGELAKGAGSKMAGKFQDKVNQTAGGRLASSIRESMEPKGDSNAEADGASPSFDSDSLSGGDGGGWVNQSGGFDALSSEDQDKARQSHAEWQARDPEKHTFDVGDYVSYAQERQQERNEEVASFVNRGPQAT</sequence>
<evidence type="ECO:0000256" key="4">
    <source>
        <dbReference type="ARBA" id="ARBA00022989"/>
    </source>
</evidence>
<organism evidence="9 10">
    <name type="scientific">Thalassospira profundimaris</name>
    <dbReference type="NCBI Taxonomy" id="502049"/>
    <lineage>
        <taxon>Bacteria</taxon>
        <taxon>Pseudomonadati</taxon>
        <taxon>Pseudomonadota</taxon>
        <taxon>Alphaproteobacteria</taxon>
        <taxon>Rhodospirillales</taxon>
        <taxon>Thalassospiraceae</taxon>
        <taxon>Thalassospira</taxon>
    </lineage>
</organism>
<dbReference type="InterPro" id="IPR014150">
    <property type="entry name" value="Conjugal_tfr_TrbL"/>
</dbReference>
<feature type="compositionally biased region" description="Low complexity" evidence="6">
    <location>
        <begin position="387"/>
        <end position="399"/>
    </location>
</feature>
<keyword evidence="5 7" id="KW-0472">Membrane</keyword>
<keyword evidence="3 7" id="KW-0812">Transmembrane</keyword>
<feature type="transmembrane region" description="Helical" evidence="7">
    <location>
        <begin position="218"/>
        <end position="239"/>
    </location>
</feature>
<dbReference type="EMBL" id="JPWH01000046">
    <property type="protein sequence ID" value="RCK40156.1"/>
    <property type="molecule type" value="Genomic_DNA"/>
</dbReference>
<feature type="transmembrane region" description="Helical" evidence="7">
    <location>
        <begin position="260"/>
        <end position="278"/>
    </location>
</feature>
<keyword evidence="8" id="KW-0732">Signal</keyword>
<evidence type="ECO:0000256" key="7">
    <source>
        <dbReference type="SAM" id="Phobius"/>
    </source>
</evidence>
<name>A0A367WFC1_9PROT</name>
<dbReference type="Pfam" id="PF04610">
    <property type="entry name" value="TrbL"/>
    <property type="match status" value="1"/>
</dbReference>
<feature type="signal peptide" evidence="8">
    <location>
        <begin position="1"/>
        <end position="23"/>
    </location>
</feature>
<feature type="region of interest" description="Disordered" evidence="6">
    <location>
        <begin position="352"/>
        <end position="408"/>
    </location>
</feature>
<comment type="similarity">
    <text evidence="2">Belongs to the TrbL/VirB6 family.</text>
</comment>
<comment type="subcellular location">
    <subcellularLocation>
        <location evidence="1">Membrane</location>
        <topology evidence="1">Multi-pass membrane protein</topology>
    </subcellularLocation>
</comment>
<keyword evidence="4 7" id="KW-1133">Transmembrane helix</keyword>
<proteinExistence type="inferred from homology"/>
<feature type="transmembrane region" description="Helical" evidence="7">
    <location>
        <begin position="186"/>
        <end position="206"/>
    </location>
</feature>
<dbReference type="InterPro" id="IPR007688">
    <property type="entry name" value="Conjugal_tfr_TrbL/VirB6"/>
</dbReference>